<evidence type="ECO:0000313" key="1">
    <source>
        <dbReference type="EMBL" id="GAG28832.1"/>
    </source>
</evidence>
<feature type="non-terminal residue" evidence="1">
    <location>
        <position position="1"/>
    </location>
</feature>
<protein>
    <submittedName>
        <fullName evidence="1">Uncharacterized protein</fullName>
    </submittedName>
</protein>
<dbReference type="AlphaFoldDB" id="X0X048"/>
<comment type="caution">
    <text evidence="1">The sequence shown here is derived from an EMBL/GenBank/DDBJ whole genome shotgun (WGS) entry which is preliminary data.</text>
</comment>
<reference evidence="1" key="1">
    <citation type="journal article" date="2014" name="Front. Microbiol.">
        <title>High frequency of phylogenetically diverse reductive dehalogenase-homologous genes in deep subseafloor sedimentary metagenomes.</title>
        <authorList>
            <person name="Kawai M."/>
            <person name="Futagami T."/>
            <person name="Toyoda A."/>
            <person name="Takaki Y."/>
            <person name="Nishi S."/>
            <person name="Hori S."/>
            <person name="Arai W."/>
            <person name="Tsubouchi T."/>
            <person name="Morono Y."/>
            <person name="Uchiyama I."/>
            <person name="Ito T."/>
            <person name="Fujiyama A."/>
            <person name="Inagaki F."/>
            <person name="Takami H."/>
        </authorList>
    </citation>
    <scope>NUCLEOTIDE SEQUENCE</scope>
    <source>
        <strain evidence="1">Expedition CK06-06</strain>
    </source>
</reference>
<proteinExistence type="predicted"/>
<sequence length="155" mass="17601">DGLCIDIIRFGGCTGLFYDPTWRVSFDPPPMWSPGGCIYPGCIGTWWDPPGLTWILLFGHPFHPMGLEGQVLDWMALNPADILVSVRWVPFEYGIGYLLEWWVPDPFDPSLDLWRVELWANSSVGHVGFSGQYFIVDELFVRPAIFLSMSTLCLD</sequence>
<name>X0X048_9ZZZZ</name>
<accession>X0X048</accession>
<organism evidence="1">
    <name type="scientific">marine sediment metagenome</name>
    <dbReference type="NCBI Taxonomy" id="412755"/>
    <lineage>
        <taxon>unclassified sequences</taxon>
        <taxon>metagenomes</taxon>
        <taxon>ecological metagenomes</taxon>
    </lineage>
</organism>
<dbReference type="EMBL" id="BARS01045001">
    <property type="protein sequence ID" value="GAG28832.1"/>
    <property type="molecule type" value="Genomic_DNA"/>
</dbReference>
<gene>
    <name evidence="1" type="ORF">S01H1_67910</name>
</gene>